<evidence type="ECO:0000313" key="6">
    <source>
        <dbReference type="Proteomes" id="UP000237347"/>
    </source>
</evidence>
<accession>A0AAW0KR05</accession>
<dbReference type="PANTHER" id="PTHR18937:SF172">
    <property type="entry name" value="STRUCTURAL MAINTENANCE OF CHROMOSOMES PROTEIN"/>
    <property type="match status" value="1"/>
</dbReference>
<gene>
    <name evidence="5" type="primary">SMC4_4</name>
    <name evidence="5" type="ORF">CFP56_015800</name>
</gene>
<evidence type="ECO:0000256" key="3">
    <source>
        <dbReference type="ARBA" id="ARBA00023242"/>
    </source>
</evidence>
<dbReference type="GO" id="GO:0005524">
    <property type="term" value="F:ATP binding"/>
    <property type="evidence" value="ECO:0007669"/>
    <property type="project" value="UniProtKB-KW"/>
</dbReference>
<evidence type="ECO:0000256" key="2">
    <source>
        <dbReference type="ARBA" id="ARBA00022840"/>
    </source>
</evidence>
<reference evidence="5 6" key="1">
    <citation type="journal article" date="2018" name="Sci. Data">
        <title>The draft genome sequence of cork oak.</title>
        <authorList>
            <person name="Ramos A.M."/>
            <person name="Usie A."/>
            <person name="Barbosa P."/>
            <person name="Barros P.M."/>
            <person name="Capote T."/>
            <person name="Chaves I."/>
            <person name="Simoes F."/>
            <person name="Abreu I."/>
            <person name="Carrasquinho I."/>
            <person name="Faro C."/>
            <person name="Guimaraes J.B."/>
            <person name="Mendonca D."/>
            <person name="Nobrega F."/>
            <person name="Rodrigues L."/>
            <person name="Saibo N.J.M."/>
            <person name="Varela M.C."/>
            <person name="Egas C."/>
            <person name="Matos J."/>
            <person name="Miguel C.M."/>
            <person name="Oliveira M.M."/>
            <person name="Ricardo C.P."/>
            <person name="Goncalves S."/>
        </authorList>
    </citation>
    <scope>NUCLEOTIDE SEQUENCE [LARGE SCALE GENOMIC DNA]</scope>
    <source>
        <strain evidence="6">cv. HL8</strain>
    </source>
</reference>
<dbReference type="PANTHER" id="PTHR18937">
    <property type="entry name" value="STRUCTURAL MAINTENANCE OF CHROMOSOMES SMC FAMILY MEMBER"/>
    <property type="match status" value="1"/>
</dbReference>
<evidence type="ECO:0000256" key="1">
    <source>
        <dbReference type="ARBA" id="ARBA00022741"/>
    </source>
</evidence>
<evidence type="ECO:0000313" key="5">
    <source>
        <dbReference type="EMBL" id="KAK7841081.1"/>
    </source>
</evidence>
<keyword evidence="4" id="KW-0175">Coiled coil</keyword>
<keyword evidence="3" id="KW-0539">Nucleus</keyword>
<dbReference type="EMBL" id="PKMF04000248">
    <property type="protein sequence ID" value="KAK7841081.1"/>
    <property type="molecule type" value="Genomic_DNA"/>
</dbReference>
<protein>
    <submittedName>
        <fullName evidence="5">Structural maintenance of chromosomes protein 4</fullName>
    </submittedName>
</protein>
<feature type="non-terminal residue" evidence="5">
    <location>
        <position position="1"/>
    </location>
</feature>
<keyword evidence="2" id="KW-0067">ATP-binding</keyword>
<keyword evidence="6" id="KW-1185">Reference proteome</keyword>
<dbReference type="Proteomes" id="UP000237347">
    <property type="component" value="Unassembled WGS sequence"/>
</dbReference>
<feature type="coiled-coil region" evidence="4">
    <location>
        <begin position="2"/>
        <end position="64"/>
    </location>
</feature>
<dbReference type="GO" id="GO:0000796">
    <property type="term" value="C:condensin complex"/>
    <property type="evidence" value="ECO:0007669"/>
    <property type="project" value="TreeGrafter"/>
</dbReference>
<name>A0AAW0KR05_QUESU</name>
<comment type="caution">
    <text evidence="5">The sequence shown here is derived from an EMBL/GenBank/DDBJ whole genome shotgun (WGS) entry which is preliminary data.</text>
</comment>
<sequence>LIDEHKDALDNAKSNYDKVKKAVDELRASEVDAEYKLQDIKKAYKELELKARGYKKRLDNLLIKHMEQIQKDLVDPEKLQATLSDETLNEACDLKRALEMVALLEAQLKEMNPNLDSISEYWTKVSLYNERVEELNKVTQQRDDVKRQLDELMAGFNAISLKLKEMYQFELQEM</sequence>
<organism evidence="5 6">
    <name type="scientific">Quercus suber</name>
    <name type="common">Cork oak</name>
    <dbReference type="NCBI Taxonomy" id="58331"/>
    <lineage>
        <taxon>Eukaryota</taxon>
        <taxon>Viridiplantae</taxon>
        <taxon>Streptophyta</taxon>
        <taxon>Embryophyta</taxon>
        <taxon>Tracheophyta</taxon>
        <taxon>Spermatophyta</taxon>
        <taxon>Magnoliopsida</taxon>
        <taxon>eudicotyledons</taxon>
        <taxon>Gunneridae</taxon>
        <taxon>Pentapetalae</taxon>
        <taxon>rosids</taxon>
        <taxon>fabids</taxon>
        <taxon>Fagales</taxon>
        <taxon>Fagaceae</taxon>
        <taxon>Quercus</taxon>
    </lineage>
</organism>
<proteinExistence type="predicted"/>
<dbReference type="AlphaFoldDB" id="A0AAW0KR05"/>
<evidence type="ECO:0000256" key="4">
    <source>
        <dbReference type="SAM" id="Coils"/>
    </source>
</evidence>
<keyword evidence="1" id="KW-0547">Nucleotide-binding</keyword>
<dbReference type="GO" id="GO:0007076">
    <property type="term" value="P:mitotic chromosome condensation"/>
    <property type="evidence" value="ECO:0007669"/>
    <property type="project" value="TreeGrafter"/>
</dbReference>
<feature type="coiled-coil region" evidence="4">
    <location>
        <begin position="128"/>
        <end position="155"/>
    </location>
</feature>